<dbReference type="InterPro" id="IPR038765">
    <property type="entry name" value="Papain-like_cys_pep_sf"/>
</dbReference>
<name>A0A364K176_9BACL</name>
<evidence type="ECO:0000259" key="1">
    <source>
        <dbReference type="SMART" id="SM00460"/>
    </source>
</evidence>
<dbReference type="RefSeq" id="WP_113660122.1">
    <property type="nucleotide sequence ID" value="NZ_KZ845675.1"/>
</dbReference>
<feature type="domain" description="Transglutaminase-like" evidence="1">
    <location>
        <begin position="211"/>
        <end position="273"/>
    </location>
</feature>
<keyword evidence="3" id="KW-1185">Reference proteome</keyword>
<dbReference type="PANTHER" id="PTHR46333:SF2">
    <property type="entry name" value="CYTOKINESIS PROTEIN 3"/>
    <property type="match status" value="1"/>
</dbReference>
<dbReference type="SMART" id="SM00460">
    <property type="entry name" value="TGc"/>
    <property type="match status" value="1"/>
</dbReference>
<sequence length="321" mass="37720">MRKLLTFVLCLGMVVLGLWLFRPLWSEIHQTLPTIQSAVKQIQSFHEKQGSAMEKEDIPTTIAKHIQNRDPSFTVKYQVDSQTMAKYKGLKAAEKREKMTEEFDRQFRKMLDHALREHEYLEHVIEKYTCKWTYSEWNEEVILQFDEIVYRESKEETDAVDEKVEQIVDKLIEPDMTEYQKVKTIHDYIVNHVKYVLRDNGRESNTAYSALFDGESACYGYSMLAFKMLKQAGIDAHIVTGKAISDFNGGKPIGHAWNLVKVKGNWYHMDATFDDPIGPTDEQKPFYDYFLISDKRIKKNHFWNPAEQKYDMPMAKTTYPR</sequence>
<gene>
    <name evidence="2" type="ORF">DL897_15955</name>
</gene>
<dbReference type="GO" id="GO:0005737">
    <property type="term" value="C:cytoplasm"/>
    <property type="evidence" value="ECO:0007669"/>
    <property type="project" value="TreeGrafter"/>
</dbReference>
<protein>
    <recommendedName>
        <fullName evidence="1">Transglutaminase-like domain-containing protein</fullName>
    </recommendedName>
</protein>
<dbReference type="Proteomes" id="UP000251213">
    <property type="component" value="Unassembled WGS sequence"/>
</dbReference>
<comment type="caution">
    <text evidence="2">The sequence shown here is derived from an EMBL/GenBank/DDBJ whole genome shotgun (WGS) entry which is preliminary data.</text>
</comment>
<dbReference type="InterPro" id="IPR002931">
    <property type="entry name" value="Transglutaminase-like"/>
</dbReference>
<reference evidence="2 3" key="1">
    <citation type="submission" date="2018-06" db="EMBL/GenBank/DDBJ databases">
        <title>Thermoflavimicrobium daqus sp. nov., a thermophilic microbe isolated from Moutai-flavour Daqu.</title>
        <authorList>
            <person name="Wang X."/>
            <person name="Zhou H."/>
        </authorList>
    </citation>
    <scope>NUCLEOTIDE SEQUENCE [LARGE SCALE GENOMIC DNA]</scope>
    <source>
        <strain evidence="2 3">FBKL4.011</strain>
    </source>
</reference>
<evidence type="ECO:0000313" key="2">
    <source>
        <dbReference type="EMBL" id="RAL21449.1"/>
    </source>
</evidence>
<organism evidence="2 3">
    <name type="scientific">Thermoflavimicrobium daqui</name>
    <dbReference type="NCBI Taxonomy" id="2137476"/>
    <lineage>
        <taxon>Bacteria</taxon>
        <taxon>Bacillati</taxon>
        <taxon>Bacillota</taxon>
        <taxon>Bacilli</taxon>
        <taxon>Bacillales</taxon>
        <taxon>Thermoactinomycetaceae</taxon>
        <taxon>Thermoflavimicrobium</taxon>
    </lineage>
</organism>
<dbReference type="OrthoDB" id="9788327at2"/>
<accession>A0A364K176</accession>
<reference evidence="2 3" key="2">
    <citation type="submission" date="2018-06" db="EMBL/GenBank/DDBJ databases">
        <authorList>
            <person name="Zhirakovskaya E."/>
        </authorList>
    </citation>
    <scope>NUCLEOTIDE SEQUENCE [LARGE SCALE GENOMIC DNA]</scope>
    <source>
        <strain evidence="2 3">FBKL4.011</strain>
    </source>
</reference>
<dbReference type="EMBL" id="QJKK01000013">
    <property type="protein sequence ID" value="RAL21449.1"/>
    <property type="molecule type" value="Genomic_DNA"/>
</dbReference>
<proteinExistence type="predicted"/>
<dbReference type="Gene3D" id="3.10.620.30">
    <property type="match status" value="1"/>
</dbReference>
<dbReference type="Pfam" id="PF01841">
    <property type="entry name" value="Transglut_core"/>
    <property type="match status" value="1"/>
</dbReference>
<dbReference type="PANTHER" id="PTHR46333">
    <property type="entry name" value="CYTOKINESIS PROTEIN 3"/>
    <property type="match status" value="1"/>
</dbReference>
<dbReference type="SUPFAM" id="SSF54001">
    <property type="entry name" value="Cysteine proteinases"/>
    <property type="match status" value="1"/>
</dbReference>
<dbReference type="AlphaFoldDB" id="A0A364K176"/>
<evidence type="ECO:0000313" key="3">
    <source>
        <dbReference type="Proteomes" id="UP000251213"/>
    </source>
</evidence>
<dbReference type="InterPro" id="IPR052557">
    <property type="entry name" value="CAP/Cytokinesis_protein"/>
</dbReference>